<feature type="compositionally biased region" description="Basic and acidic residues" evidence="1">
    <location>
        <begin position="128"/>
        <end position="141"/>
    </location>
</feature>
<feature type="region of interest" description="Disordered" evidence="1">
    <location>
        <begin position="373"/>
        <end position="401"/>
    </location>
</feature>
<dbReference type="EMBL" id="JBBWUH010000009">
    <property type="protein sequence ID" value="KAK8157203.1"/>
    <property type="molecule type" value="Genomic_DNA"/>
</dbReference>
<gene>
    <name evidence="2" type="ORF">IWX90DRAFT_480513</name>
</gene>
<keyword evidence="3" id="KW-1185">Reference proteome</keyword>
<protein>
    <submittedName>
        <fullName evidence="2">Uncharacterized protein</fullName>
    </submittedName>
</protein>
<feature type="compositionally biased region" description="Polar residues" evidence="1">
    <location>
        <begin position="309"/>
        <end position="318"/>
    </location>
</feature>
<evidence type="ECO:0000256" key="1">
    <source>
        <dbReference type="SAM" id="MobiDB-lite"/>
    </source>
</evidence>
<proteinExistence type="predicted"/>
<accession>A0ABR1XJ67</accession>
<dbReference type="Proteomes" id="UP001456524">
    <property type="component" value="Unassembled WGS sequence"/>
</dbReference>
<evidence type="ECO:0000313" key="3">
    <source>
        <dbReference type="Proteomes" id="UP001456524"/>
    </source>
</evidence>
<name>A0ABR1XJ67_9PEZI</name>
<feature type="compositionally biased region" description="Basic and acidic residues" evidence="1">
    <location>
        <begin position="389"/>
        <end position="401"/>
    </location>
</feature>
<organism evidence="2 3">
    <name type="scientific">Phyllosticta citrichinensis</name>
    <dbReference type="NCBI Taxonomy" id="1130410"/>
    <lineage>
        <taxon>Eukaryota</taxon>
        <taxon>Fungi</taxon>
        <taxon>Dikarya</taxon>
        <taxon>Ascomycota</taxon>
        <taxon>Pezizomycotina</taxon>
        <taxon>Dothideomycetes</taxon>
        <taxon>Dothideomycetes incertae sedis</taxon>
        <taxon>Botryosphaeriales</taxon>
        <taxon>Phyllostictaceae</taxon>
        <taxon>Phyllosticta</taxon>
    </lineage>
</organism>
<feature type="region of interest" description="Disordered" evidence="1">
    <location>
        <begin position="85"/>
        <end position="141"/>
    </location>
</feature>
<reference evidence="2 3" key="1">
    <citation type="journal article" date="2022" name="G3 (Bethesda)">
        <title>Enemy or ally: a genomic approach to elucidate the lifestyle of Phyllosticta citrichinaensis.</title>
        <authorList>
            <person name="Buijs V.A."/>
            <person name="Groenewald J.Z."/>
            <person name="Haridas S."/>
            <person name="LaButti K.M."/>
            <person name="Lipzen A."/>
            <person name="Martin F.M."/>
            <person name="Barry K."/>
            <person name="Grigoriev I.V."/>
            <person name="Crous P.W."/>
            <person name="Seidl M.F."/>
        </authorList>
    </citation>
    <scope>NUCLEOTIDE SEQUENCE [LARGE SCALE GENOMIC DNA]</scope>
    <source>
        <strain evidence="2 3">CBS 129764</strain>
    </source>
</reference>
<evidence type="ECO:0000313" key="2">
    <source>
        <dbReference type="EMBL" id="KAK8157203.1"/>
    </source>
</evidence>
<sequence>MISQKVDKRRSDSSMAPREIIYQRVLADLMLNALLDSKEPSSAKDFGERRPKPLAYQKALRAARQTNPLSSACSGLPTLIDASHMRRSPRGARVERRPRLAQVPQAACGPPVGEGGARGLSSKRCGWGRREGPERRHGGHEHGLARRCWSTLVAGVGMRDGGWSGDVRLLEAPLRIELWGAMFWGAGETAEEADGQAAGTVAGRSGACLTGQRWRGALLGEVERMARSCVVETEEEEEWTSQLQLRWQGREKRNGTEAMRGGLATRWWQYWRSDVKQGERTTPPAASRCPPQGLHSLHKRSGVPATTRPPATSNTTPIVSRQFPAQLALCQLEPKSTNVVAPSSNVWPCDSLQKFKDVNFVISINQNQLKAHHPQTTRPVWPPVPELCPRAKDRRGLPETV</sequence>
<feature type="region of interest" description="Disordered" evidence="1">
    <location>
        <begin position="279"/>
        <end position="318"/>
    </location>
</feature>
<comment type="caution">
    <text evidence="2">The sequence shown here is derived from an EMBL/GenBank/DDBJ whole genome shotgun (WGS) entry which is preliminary data.</text>
</comment>